<dbReference type="InterPro" id="IPR003018">
    <property type="entry name" value="GAF"/>
</dbReference>
<gene>
    <name evidence="2" type="ORF">DGI_0337</name>
</gene>
<dbReference type="SUPFAM" id="SSF55781">
    <property type="entry name" value="GAF domain-like"/>
    <property type="match status" value="2"/>
</dbReference>
<dbReference type="PATRIC" id="fig|1121448.10.peg.341"/>
<reference evidence="2 3" key="1">
    <citation type="journal article" date="2013" name="J. Bacteriol.">
        <title>Roles of HynAB and Ech, the only two hydrogenases found in the model sulfate reducer Desulfovibrio gigas.</title>
        <authorList>
            <person name="Morais-Silva F.O."/>
            <person name="Santos C.I."/>
            <person name="Rodrigues R."/>
            <person name="Pereira I.A."/>
            <person name="Rodrigues-Pousada C."/>
        </authorList>
    </citation>
    <scope>NUCLEOTIDE SEQUENCE [LARGE SCALE GENOMIC DNA]</scope>
    <source>
        <strain evidence="3">ATCC 19364 / DSM 1382 / NCIMB 9332 / VKM B-1759</strain>
    </source>
</reference>
<protein>
    <submittedName>
        <fullName evidence="2">Putative GAF domain protein</fullName>
    </submittedName>
</protein>
<organism evidence="2 3">
    <name type="scientific">Megalodesulfovibrio gigas (strain ATCC 19364 / DSM 1382 / NCIMB 9332 / VKM B-1759)</name>
    <name type="common">Desulfovibrio gigas</name>
    <dbReference type="NCBI Taxonomy" id="1121448"/>
    <lineage>
        <taxon>Bacteria</taxon>
        <taxon>Pseudomonadati</taxon>
        <taxon>Thermodesulfobacteriota</taxon>
        <taxon>Desulfovibrionia</taxon>
        <taxon>Desulfovibrionales</taxon>
        <taxon>Desulfovibrionaceae</taxon>
        <taxon>Megalodesulfovibrio</taxon>
    </lineage>
</organism>
<dbReference type="eggNOG" id="COG2203">
    <property type="taxonomic scope" value="Bacteria"/>
</dbReference>
<dbReference type="Proteomes" id="UP000016587">
    <property type="component" value="Chromosome"/>
</dbReference>
<sequence>MHAQSPHLDRLMSIICSVFDAYSAVLYLQDPKAAGTYRMAARFSLGDRLNVGAMVAPGRGLAGWVVRNNQPLLVNDLVKKKGKIEYYDEEERQLIRAFMGCPLRQAEGVVCVDSKRSHCFSEKDQKILHLFTDHVQSLLHQFEESDATVCDNRYYQCLQQIQALRRQLSRWPDFLQQTLALLSQTTGFEHVFLAVRDSTGAHYTLEGTTKPLLPPGKEMESFDFGMGLVGWVFKNNVSFFTGEHEATVQLSPLFGKKIKTPPVKSAVCLPLVVHRIARGVLGLAHPEPVVIDAAMKSFLQMVADQLALFLENLYLKHRLQEAPRAIAQANLFS</sequence>
<feature type="domain" description="GAF" evidence="1">
    <location>
        <begin position="170"/>
        <end position="320"/>
    </location>
</feature>
<reference evidence="3" key="2">
    <citation type="submission" date="2013-07" db="EMBL/GenBank/DDBJ databases">
        <authorList>
            <person name="Morais-Silva F.O."/>
            <person name="Rezende A.M."/>
            <person name="Pimentel C."/>
            <person name="Resende D.M."/>
            <person name="Santos C.I."/>
            <person name="Clemente C."/>
            <person name="de Oliveira L.M."/>
            <person name="da Silva S.M."/>
            <person name="Costa D.A."/>
            <person name="Varela-Raposo A."/>
            <person name="Horacio E.C.A."/>
            <person name="Matos M."/>
            <person name="Flores O."/>
            <person name="Ruiz J.C."/>
            <person name="Rodrigues-Pousada C."/>
        </authorList>
    </citation>
    <scope>NUCLEOTIDE SEQUENCE [LARGE SCALE GENOMIC DNA]</scope>
    <source>
        <strain evidence="3">ATCC 19364 / DSM 1382 / NCIMB 9332 / VKM B-1759</strain>
    </source>
</reference>
<dbReference type="KEGG" id="dgg:DGI_0337"/>
<dbReference type="InterPro" id="IPR029016">
    <property type="entry name" value="GAF-like_dom_sf"/>
</dbReference>
<evidence type="ECO:0000313" key="2">
    <source>
        <dbReference type="EMBL" id="AGW12263.1"/>
    </source>
</evidence>
<feature type="domain" description="GAF" evidence="1">
    <location>
        <begin position="3"/>
        <end position="147"/>
    </location>
</feature>
<dbReference type="EMBL" id="CP006585">
    <property type="protein sequence ID" value="AGW12263.1"/>
    <property type="molecule type" value="Genomic_DNA"/>
</dbReference>
<keyword evidence="3" id="KW-1185">Reference proteome</keyword>
<dbReference type="HOGENOM" id="CLU_803471_0_0_7"/>
<evidence type="ECO:0000313" key="3">
    <source>
        <dbReference type="Proteomes" id="UP000016587"/>
    </source>
</evidence>
<proteinExistence type="predicted"/>
<dbReference type="Gene3D" id="3.30.450.40">
    <property type="match status" value="2"/>
</dbReference>
<evidence type="ECO:0000259" key="1">
    <source>
        <dbReference type="SMART" id="SM00065"/>
    </source>
</evidence>
<name>T2G7J9_MEGG1</name>
<accession>T2G7J9</accession>
<dbReference type="STRING" id="1121448.DGI_0337"/>
<dbReference type="Pfam" id="PF01590">
    <property type="entry name" value="GAF"/>
    <property type="match status" value="1"/>
</dbReference>
<dbReference type="AlphaFoldDB" id="T2G7J9"/>
<dbReference type="Pfam" id="PF13185">
    <property type="entry name" value="GAF_2"/>
    <property type="match status" value="1"/>
</dbReference>
<dbReference type="SMART" id="SM00065">
    <property type="entry name" value="GAF"/>
    <property type="match status" value="2"/>
</dbReference>